<evidence type="ECO:0000259" key="5">
    <source>
        <dbReference type="Pfam" id="PF00266"/>
    </source>
</evidence>
<gene>
    <name evidence="6" type="primary">csdB</name>
    <name evidence="6" type="ordered locus">Pro_0413</name>
</gene>
<evidence type="ECO:0000256" key="4">
    <source>
        <dbReference type="RuleBase" id="RU004504"/>
    </source>
</evidence>
<name>Q7VDG3_PROMA</name>
<dbReference type="HOGENOM" id="CLU_003433_2_1_3"/>
<dbReference type="InterPro" id="IPR000192">
    <property type="entry name" value="Aminotrans_V_dom"/>
</dbReference>
<comment type="similarity">
    <text evidence="3">Belongs to the class-V pyridoxal-phosphate-dependent aminotransferase family.</text>
</comment>
<dbReference type="GO" id="GO:0016829">
    <property type="term" value="F:lyase activity"/>
    <property type="evidence" value="ECO:0007669"/>
    <property type="project" value="UniProtKB-KW"/>
</dbReference>
<dbReference type="OrthoDB" id="9804366at2"/>
<dbReference type="PROSITE" id="PS00595">
    <property type="entry name" value="AA_TRANSFER_CLASS_5"/>
    <property type="match status" value="1"/>
</dbReference>
<keyword evidence="2" id="KW-0663">Pyridoxal phosphate</keyword>
<dbReference type="KEGG" id="pma:Pro_0413"/>
<evidence type="ECO:0000313" key="6">
    <source>
        <dbReference type="EMBL" id="AAP99459.1"/>
    </source>
</evidence>
<keyword evidence="7" id="KW-1185">Reference proteome</keyword>
<dbReference type="SUPFAM" id="SSF53383">
    <property type="entry name" value="PLP-dependent transferases"/>
    <property type="match status" value="1"/>
</dbReference>
<dbReference type="eggNOG" id="COG0520">
    <property type="taxonomic scope" value="Bacteria"/>
</dbReference>
<dbReference type="InterPro" id="IPR020578">
    <property type="entry name" value="Aminotrans_V_PyrdxlP_BS"/>
</dbReference>
<dbReference type="Gene3D" id="3.40.640.10">
    <property type="entry name" value="Type I PLP-dependent aspartate aminotransferase-like (Major domain)"/>
    <property type="match status" value="1"/>
</dbReference>
<evidence type="ECO:0000313" key="7">
    <source>
        <dbReference type="Proteomes" id="UP000001420"/>
    </source>
</evidence>
<accession>Q7VDG3</accession>
<dbReference type="Pfam" id="PF00266">
    <property type="entry name" value="Aminotran_5"/>
    <property type="match status" value="1"/>
</dbReference>
<dbReference type="PANTHER" id="PTHR43586">
    <property type="entry name" value="CYSTEINE DESULFURASE"/>
    <property type="match status" value="1"/>
</dbReference>
<dbReference type="InterPro" id="IPR015422">
    <property type="entry name" value="PyrdxlP-dep_Trfase_small"/>
</dbReference>
<dbReference type="STRING" id="167539.Pro_0413"/>
<protein>
    <submittedName>
        <fullName evidence="6">L-cysteine/cystine lyase homolog</fullName>
    </submittedName>
</protein>
<comment type="cofactor">
    <cofactor evidence="1 4">
        <name>pyridoxal 5'-phosphate</name>
        <dbReference type="ChEBI" id="CHEBI:597326"/>
    </cofactor>
</comment>
<evidence type="ECO:0000256" key="2">
    <source>
        <dbReference type="ARBA" id="ARBA00022898"/>
    </source>
</evidence>
<reference evidence="6 7" key="1">
    <citation type="journal article" date="2003" name="Proc. Natl. Acad. Sci. U.S.A.">
        <title>Genome sequence of the cyanobacterium Prochlorococcus marinus SS120, a nearly minimal oxyphototrophic genome.</title>
        <authorList>
            <person name="Dufresne A."/>
            <person name="Salanoubat M."/>
            <person name="Partensky F."/>
            <person name="Artiguenave F."/>
            <person name="Axmann I.M."/>
            <person name="Barbe V."/>
            <person name="Duprat S."/>
            <person name="Galperin M.Y."/>
            <person name="Koonin E.V."/>
            <person name="Le Gall F."/>
            <person name="Makarova K.S."/>
            <person name="Ostrowski M."/>
            <person name="Oztas S."/>
            <person name="Robert C."/>
            <person name="Rogozin I.B."/>
            <person name="Scanlan D.J."/>
            <person name="Tandeau de Marsac N."/>
            <person name="Weissenbach J."/>
            <person name="Wincker P."/>
            <person name="Wolf Y.I."/>
            <person name="Hess W.R."/>
        </authorList>
    </citation>
    <scope>NUCLEOTIDE SEQUENCE [LARGE SCALE GENOMIC DNA]</scope>
    <source>
        <strain evidence="7">SARG / CCMP1375 / SS120</strain>
    </source>
</reference>
<proteinExistence type="inferred from homology"/>
<dbReference type="EMBL" id="AE017126">
    <property type="protein sequence ID" value="AAP99459.1"/>
    <property type="molecule type" value="Genomic_DNA"/>
</dbReference>
<dbReference type="PATRIC" id="fig|167539.5.peg.422"/>
<dbReference type="AlphaFoldDB" id="Q7VDG3"/>
<keyword evidence="6" id="KW-0456">Lyase</keyword>
<dbReference type="InterPro" id="IPR015424">
    <property type="entry name" value="PyrdxlP-dep_Trfase"/>
</dbReference>
<evidence type="ECO:0000256" key="3">
    <source>
        <dbReference type="RuleBase" id="RU004075"/>
    </source>
</evidence>
<evidence type="ECO:0000256" key="1">
    <source>
        <dbReference type="ARBA" id="ARBA00001933"/>
    </source>
</evidence>
<dbReference type="InterPro" id="IPR015421">
    <property type="entry name" value="PyrdxlP-dep_Trfase_major"/>
</dbReference>
<dbReference type="PANTHER" id="PTHR43586:SF4">
    <property type="entry name" value="ISOPENICILLIN N EPIMERASE"/>
    <property type="match status" value="1"/>
</dbReference>
<dbReference type="RefSeq" id="WP_011124568.1">
    <property type="nucleotide sequence ID" value="NC_005042.1"/>
</dbReference>
<sequence length="397" mass="44484">MSHLRKNLPALSNKYYFNYGGQGPLPSPSLKAMVKSWEKIQELGPFTNDVWPYVSNEIQKTKEQVSKLCGVKPNRVSLTENVTSGCVLPIWGLPFSKGDRLLISDCEHPGVVAACKELARHKSLEIDILKLQRLHKGVNPKLTRNQALISELEESLTTNTKLVVISHLLWNTGEIIPIELIGDILQNHNKRPFLLVDAAQSFGQIPIDQVVSKTDIYAFTGHKWAFGPEGLGGVILSERILEQARPTFIGWKSLKHEGSIYKNNPEPFHVDGRRFEIATSCTPLLAGLRSSLNLLEKEGSAHERIKKIQRLSYQLWSELKDINKVSPVLQDAPQAGLVSFSMNCSIPPDQAIKLLGKQSIWIRVLEDPIWLRACLHVTSTQKEITKLIEALSELAMK</sequence>
<dbReference type="Gene3D" id="3.90.1150.10">
    <property type="entry name" value="Aspartate Aminotransferase, domain 1"/>
    <property type="match status" value="1"/>
</dbReference>
<dbReference type="Proteomes" id="UP000001420">
    <property type="component" value="Chromosome"/>
</dbReference>
<dbReference type="EnsemblBacteria" id="AAP99459">
    <property type="protein sequence ID" value="AAP99459"/>
    <property type="gene ID" value="Pro_0413"/>
</dbReference>
<feature type="domain" description="Aminotransferase class V" evidence="5">
    <location>
        <begin position="54"/>
        <end position="364"/>
    </location>
</feature>
<organism evidence="6 7">
    <name type="scientific">Prochlorococcus marinus (strain SARG / CCMP1375 / SS120)</name>
    <dbReference type="NCBI Taxonomy" id="167539"/>
    <lineage>
        <taxon>Bacteria</taxon>
        <taxon>Bacillati</taxon>
        <taxon>Cyanobacteriota</taxon>
        <taxon>Cyanophyceae</taxon>
        <taxon>Synechococcales</taxon>
        <taxon>Prochlorococcaceae</taxon>
        <taxon>Prochlorococcus</taxon>
    </lineage>
</organism>